<organism evidence="5 6">
    <name type="scientific">Bradyrhizobium yuanmingense</name>
    <dbReference type="NCBI Taxonomy" id="108015"/>
    <lineage>
        <taxon>Bacteria</taxon>
        <taxon>Pseudomonadati</taxon>
        <taxon>Pseudomonadota</taxon>
        <taxon>Alphaproteobacteria</taxon>
        <taxon>Hyphomicrobiales</taxon>
        <taxon>Nitrobacteraceae</taxon>
        <taxon>Bradyrhizobium</taxon>
    </lineage>
</organism>
<evidence type="ECO:0000313" key="6">
    <source>
        <dbReference type="Proteomes" id="UP000183174"/>
    </source>
</evidence>
<accession>A0A1C3W7M9</accession>
<keyword evidence="2" id="KW-0645">Protease</keyword>
<dbReference type="InterPro" id="IPR006433">
    <property type="entry name" value="Prohead_protease"/>
</dbReference>
<sequence>MSDAGIISGYAIKWSDRADVGGYFLEQFDPQAFDESLIDNPDIVALWSHQDDRPLGRVSNRTLRIKPDAVGLWYTLVPDATSPDGQEAIASVRSGLVHQVSIGFWVDKEEWTWIDDETLLRVVNRAELKELSLVTWPAYQDTSANYAAPVAARAAQSAPKSVASRRAEMEMKFRSMPVTNHQAAKRRIEAKMRAKGILK</sequence>
<reference evidence="5 6" key="1">
    <citation type="submission" date="2016-08" db="EMBL/GenBank/DDBJ databases">
        <authorList>
            <person name="Seilhamer J.J."/>
        </authorList>
    </citation>
    <scope>NUCLEOTIDE SEQUENCE [LARGE SCALE GENOMIC DNA]</scope>
    <source>
        <strain evidence="5 6">CCBAU 10071</strain>
    </source>
</reference>
<dbReference type="GO" id="GO:0008233">
    <property type="term" value="F:peptidase activity"/>
    <property type="evidence" value="ECO:0007669"/>
    <property type="project" value="UniProtKB-KW"/>
</dbReference>
<feature type="domain" description="Prohead serine protease" evidence="4">
    <location>
        <begin position="5"/>
        <end position="146"/>
    </location>
</feature>
<keyword evidence="3" id="KW-0378">Hydrolase</keyword>
<gene>
    <name evidence="5" type="ORF">GA0061099_1005413</name>
</gene>
<dbReference type="AlphaFoldDB" id="A0A1C3W7M9"/>
<dbReference type="Proteomes" id="UP000183174">
    <property type="component" value="Unassembled WGS sequence"/>
</dbReference>
<name>A0A1C3W7M9_9BRAD</name>
<evidence type="ECO:0000256" key="3">
    <source>
        <dbReference type="ARBA" id="ARBA00022801"/>
    </source>
</evidence>
<dbReference type="RefSeq" id="WP_074447989.1">
    <property type="nucleotide sequence ID" value="NZ_FMAE01000005.1"/>
</dbReference>
<dbReference type="Pfam" id="PF04586">
    <property type="entry name" value="Peptidase_S78"/>
    <property type="match status" value="1"/>
</dbReference>
<evidence type="ECO:0000313" key="5">
    <source>
        <dbReference type="EMBL" id="SCB36033.1"/>
    </source>
</evidence>
<evidence type="ECO:0000256" key="2">
    <source>
        <dbReference type="ARBA" id="ARBA00022670"/>
    </source>
</evidence>
<protein>
    <recommendedName>
        <fullName evidence="4">Prohead serine protease domain-containing protein</fullName>
    </recommendedName>
</protein>
<dbReference type="InterPro" id="IPR054613">
    <property type="entry name" value="Peptidase_S78_dom"/>
</dbReference>
<evidence type="ECO:0000259" key="4">
    <source>
        <dbReference type="Pfam" id="PF04586"/>
    </source>
</evidence>
<dbReference type="GO" id="GO:0006508">
    <property type="term" value="P:proteolysis"/>
    <property type="evidence" value="ECO:0007669"/>
    <property type="project" value="UniProtKB-KW"/>
</dbReference>
<dbReference type="NCBIfam" id="TIGR01543">
    <property type="entry name" value="proheadase_HK97"/>
    <property type="match status" value="1"/>
</dbReference>
<proteinExistence type="predicted"/>
<evidence type="ECO:0000256" key="1">
    <source>
        <dbReference type="ARBA" id="ARBA00022612"/>
    </source>
</evidence>
<dbReference type="EMBL" id="FMAE01000005">
    <property type="protein sequence ID" value="SCB36033.1"/>
    <property type="molecule type" value="Genomic_DNA"/>
</dbReference>
<keyword evidence="1" id="KW-1188">Viral release from host cell</keyword>